<proteinExistence type="predicted"/>
<keyword evidence="2" id="KW-0812">Transmembrane</keyword>
<name>A0A2A4BB41_9SPHN</name>
<feature type="region of interest" description="Disordered" evidence="1">
    <location>
        <begin position="83"/>
        <end position="105"/>
    </location>
</feature>
<feature type="transmembrane region" description="Helical" evidence="2">
    <location>
        <begin position="52"/>
        <end position="78"/>
    </location>
</feature>
<gene>
    <name evidence="3" type="ORF">COC42_10060</name>
</gene>
<keyword evidence="4" id="KW-1185">Reference proteome</keyword>
<feature type="transmembrane region" description="Helical" evidence="2">
    <location>
        <begin position="24"/>
        <end position="46"/>
    </location>
</feature>
<keyword evidence="2" id="KW-1133">Transmembrane helix</keyword>
<evidence type="ECO:0000313" key="3">
    <source>
        <dbReference type="EMBL" id="PCD04844.1"/>
    </source>
</evidence>
<keyword evidence="2" id="KW-0472">Membrane</keyword>
<evidence type="ECO:0000256" key="2">
    <source>
        <dbReference type="SAM" id="Phobius"/>
    </source>
</evidence>
<dbReference type="AlphaFoldDB" id="A0A2A4BB41"/>
<evidence type="ECO:0000256" key="1">
    <source>
        <dbReference type="SAM" id="MobiDB-lite"/>
    </source>
</evidence>
<reference evidence="3 4" key="1">
    <citation type="submission" date="2017-09" db="EMBL/GenBank/DDBJ databases">
        <title>Sphingomonas spermidinifaciens 9NM-10, whole genome shotgun sequence.</title>
        <authorList>
            <person name="Feng G."/>
            <person name="Zhu H."/>
        </authorList>
    </citation>
    <scope>NUCLEOTIDE SEQUENCE [LARGE SCALE GENOMIC DNA]</scope>
    <source>
        <strain evidence="3 4">9NM-10</strain>
    </source>
</reference>
<protein>
    <submittedName>
        <fullName evidence="3">Uncharacterized protein</fullName>
    </submittedName>
</protein>
<dbReference type="OrthoDB" id="7391705at2"/>
<comment type="caution">
    <text evidence="3">The sequence shown here is derived from an EMBL/GenBank/DDBJ whole genome shotgun (WGS) entry which is preliminary data.</text>
</comment>
<dbReference type="Proteomes" id="UP000218366">
    <property type="component" value="Unassembled WGS sequence"/>
</dbReference>
<sequence length="105" mass="11387">MWEGVPDLDDPDYARLAWGRFRRILGWMALLALGCAVGALVVLYLWLGTLYLHMAIATFLGMFGTVLLGGALMGLVFLSSGTGHDEHVDGINQAYDPGREDEASS</sequence>
<organism evidence="3 4">
    <name type="scientific">Sphingomonas spermidinifaciens</name>
    <dbReference type="NCBI Taxonomy" id="1141889"/>
    <lineage>
        <taxon>Bacteria</taxon>
        <taxon>Pseudomonadati</taxon>
        <taxon>Pseudomonadota</taxon>
        <taxon>Alphaproteobacteria</taxon>
        <taxon>Sphingomonadales</taxon>
        <taxon>Sphingomonadaceae</taxon>
        <taxon>Sphingomonas</taxon>
    </lineage>
</organism>
<dbReference type="EMBL" id="NWMW01000001">
    <property type="protein sequence ID" value="PCD04844.1"/>
    <property type="molecule type" value="Genomic_DNA"/>
</dbReference>
<evidence type="ECO:0000313" key="4">
    <source>
        <dbReference type="Proteomes" id="UP000218366"/>
    </source>
</evidence>
<accession>A0A2A4BB41</accession>